<sequence length="60" mass="6948">MAKPSREVPNSASPVRFEFEIRLADEREVPALRREQVRVLREVAAWVAQQRSKSGRGRDE</sequence>
<accession>A0ABQ2HHA4</accession>
<protein>
    <submittedName>
        <fullName evidence="1">Uncharacterized protein</fullName>
    </submittedName>
</protein>
<dbReference type="Proteomes" id="UP000597656">
    <property type="component" value="Unassembled WGS sequence"/>
</dbReference>
<comment type="caution">
    <text evidence="1">The sequence shown here is derived from an EMBL/GenBank/DDBJ whole genome shotgun (WGS) entry which is preliminary data.</text>
</comment>
<evidence type="ECO:0000313" key="1">
    <source>
        <dbReference type="EMBL" id="GGM81671.1"/>
    </source>
</evidence>
<organism evidence="1 2">
    <name type="scientific">Lentzea pudingi</name>
    <dbReference type="NCBI Taxonomy" id="1789439"/>
    <lineage>
        <taxon>Bacteria</taxon>
        <taxon>Bacillati</taxon>
        <taxon>Actinomycetota</taxon>
        <taxon>Actinomycetes</taxon>
        <taxon>Pseudonocardiales</taxon>
        <taxon>Pseudonocardiaceae</taxon>
        <taxon>Lentzea</taxon>
    </lineage>
</organism>
<reference evidence="2" key="1">
    <citation type="journal article" date="2019" name="Int. J. Syst. Evol. Microbiol.">
        <title>The Global Catalogue of Microorganisms (GCM) 10K type strain sequencing project: providing services to taxonomists for standard genome sequencing and annotation.</title>
        <authorList>
            <consortium name="The Broad Institute Genomics Platform"/>
            <consortium name="The Broad Institute Genome Sequencing Center for Infectious Disease"/>
            <person name="Wu L."/>
            <person name="Ma J."/>
        </authorList>
    </citation>
    <scope>NUCLEOTIDE SEQUENCE [LARGE SCALE GENOMIC DNA]</scope>
    <source>
        <strain evidence="2">CGMCC 4.7319</strain>
    </source>
</reference>
<gene>
    <name evidence="1" type="ORF">GCM10011609_17090</name>
</gene>
<evidence type="ECO:0000313" key="2">
    <source>
        <dbReference type="Proteomes" id="UP000597656"/>
    </source>
</evidence>
<keyword evidence="2" id="KW-1185">Reference proteome</keyword>
<proteinExistence type="predicted"/>
<dbReference type="EMBL" id="BMNC01000002">
    <property type="protein sequence ID" value="GGM81671.1"/>
    <property type="molecule type" value="Genomic_DNA"/>
</dbReference>
<name>A0ABQ2HHA4_9PSEU</name>